<proteinExistence type="predicted"/>
<feature type="region of interest" description="Disordered" evidence="1">
    <location>
        <begin position="85"/>
        <end position="114"/>
    </location>
</feature>
<accession>A0ABY9T7J8</accession>
<evidence type="ECO:0000313" key="2">
    <source>
        <dbReference type="EMBL" id="WNC14368.1"/>
    </source>
</evidence>
<sequence length="415" mass="45628">MPFKSDEQLLKELGKLPNMEMPPETKKKIITTIRSKEATHMEQTVNKRSFGQIGKGLAVCSILVAACWMGTALIQGNQPAALPDITNGSSPAAPKTQPAAPGPSHGTAQPTPVVPANDELLTTIRKQAEKGAVINSPYTVETTVFDTVEKAWGAPDSSVYANGLTYATYKNRGVVIGYNKGMQIAEIRSLDPKIQKLTLAEIERQWGKPNRVSEFAGQQIYTYDVTDKYQVKFAFEQPSTGNGLTLVQYSVYYPQGNRNLMADLAPAELLTTLRDLAKNGQTLGSEFRVEKDVFDTVEKQWGKPDVVSTVSGITYNTYRDRGLVFGFNKGMQIVDIRSYNYQLQYVSLADVVKTLGKPTSTANVAGQTIYTYKVSDKYELKIVFSSIATGSNNDKVFVDHVNVFYPRGTINNMAG</sequence>
<evidence type="ECO:0000313" key="3">
    <source>
        <dbReference type="Proteomes" id="UP001256827"/>
    </source>
</evidence>
<dbReference type="Pfam" id="PF14172">
    <property type="entry name" value="DUF4309"/>
    <property type="match status" value="2"/>
</dbReference>
<protein>
    <submittedName>
        <fullName evidence="2">YjgB family protein</fullName>
    </submittedName>
</protein>
<dbReference type="RefSeq" id="WP_310766330.1">
    <property type="nucleotide sequence ID" value="NZ_CP134050.1"/>
</dbReference>
<dbReference type="EMBL" id="CP134050">
    <property type="protein sequence ID" value="WNC14368.1"/>
    <property type="molecule type" value="Genomic_DNA"/>
</dbReference>
<organism evidence="2 3">
    <name type="scientific">Brevibacillus brevis</name>
    <name type="common">Bacillus brevis</name>
    <dbReference type="NCBI Taxonomy" id="1393"/>
    <lineage>
        <taxon>Bacteria</taxon>
        <taxon>Bacillati</taxon>
        <taxon>Bacillota</taxon>
        <taxon>Bacilli</taxon>
        <taxon>Bacillales</taxon>
        <taxon>Paenibacillaceae</taxon>
        <taxon>Brevibacillus</taxon>
    </lineage>
</organism>
<name>A0ABY9T7J8_BREBE</name>
<dbReference type="Proteomes" id="UP001256827">
    <property type="component" value="Chromosome"/>
</dbReference>
<evidence type="ECO:0000256" key="1">
    <source>
        <dbReference type="SAM" id="MobiDB-lite"/>
    </source>
</evidence>
<reference evidence="2 3" key="1">
    <citation type="submission" date="2023-09" db="EMBL/GenBank/DDBJ databases">
        <title>Complete Genome and Methylome dissection of Bacillus brevis NEB573 original source of BbsI restriction endonuclease.</title>
        <authorList>
            <person name="Fomenkov A."/>
            <person name="Roberts R.D."/>
        </authorList>
    </citation>
    <scope>NUCLEOTIDE SEQUENCE [LARGE SCALE GENOMIC DNA]</scope>
    <source>
        <strain evidence="2 3">NEB573</strain>
    </source>
</reference>
<keyword evidence="3" id="KW-1185">Reference proteome</keyword>
<dbReference type="InterPro" id="IPR025453">
    <property type="entry name" value="DUF4309"/>
</dbReference>
<gene>
    <name evidence="2" type="ORF">RGB73_27475</name>
</gene>